<gene>
    <name evidence="4 5" type="primary">aat</name>
    <name evidence="5" type="ORF">QC825_12655</name>
</gene>
<evidence type="ECO:0000256" key="2">
    <source>
        <dbReference type="ARBA" id="ARBA00022679"/>
    </source>
</evidence>
<comment type="catalytic activity">
    <reaction evidence="4">
        <text>L-phenylalanyl-tRNA(Phe) + an N-terminal L-alpha-aminoacyl-[protein] = an N-terminal L-phenylalanyl-L-alpha-aminoacyl-[protein] + tRNA(Phe)</text>
        <dbReference type="Rhea" id="RHEA:43632"/>
        <dbReference type="Rhea" id="RHEA-COMP:9668"/>
        <dbReference type="Rhea" id="RHEA-COMP:9699"/>
        <dbReference type="Rhea" id="RHEA-COMP:10636"/>
        <dbReference type="Rhea" id="RHEA-COMP:10637"/>
        <dbReference type="ChEBI" id="CHEBI:78442"/>
        <dbReference type="ChEBI" id="CHEBI:78531"/>
        <dbReference type="ChEBI" id="CHEBI:78597"/>
        <dbReference type="ChEBI" id="CHEBI:83561"/>
        <dbReference type="EC" id="2.3.2.6"/>
    </reaction>
</comment>
<accession>A0ABU1GY57</accession>
<dbReference type="HAMAP" id="MF_00688">
    <property type="entry name" value="Leu_Phe_trans"/>
    <property type="match status" value="1"/>
</dbReference>
<comment type="function">
    <text evidence="4">Functions in the N-end rule pathway of protein degradation where it conjugates Leu, Phe and, less efficiently, Met from aminoacyl-tRNAs to the N-termini of proteins containing an N-terminal arginine or lysine.</text>
</comment>
<reference evidence="5 6" key="1">
    <citation type="submission" date="2023-04" db="EMBL/GenBank/DDBJ databases">
        <title>A long-awaited taxogenomic arrangement of the family Halomonadaceae.</title>
        <authorList>
            <person name="De La Haba R."/>
            <person name="Chuvochina M."/>
            <person name="Wittouck S."/>
            <person name="Arahal D.R."/>
            <person name="Sanchez-Porro C."/>
            <person name="Hugenholtz P."/>
            <person name="Ventosa A."/>
        </authorList>
    </citation>
    <scope>NUCLEOTIDE SEQUENCE [LARGE SCALE GENOMIC DNA]</scope>
    <source>
        <strain evidence="5 6">DSM 22428</strain>
    </source>
</reference>
<dbReference type="GO" id="GO:0008914">
    <property type="term" value="F:leucyl-tRNA--protein transferase activity"/>
    <property type="evidence" value="ECO:0007669"/>
    <property type="project" value="UniProtKB-EC"/>
</dbReference>
<dbReference type="Gene3D" id="3.30.70.3550">
    <property type="entry name" value="Leucyl/phenylalanyl-tRNA-protein transferase, N-terminal domain"/>
    <property type="match status" value="1"/>
</dbReference>
<evidence type="ECO:0000313" key="6">
    <source>
        <dbReference type="Proteomes" id="UP001269375"/>
    </source>
</evidence>
<comment type="catalytic activity">
    <reaction evidence="4">
        <text>N-terminal L-lysyl-[protein] + L-leucyl-tRNA(Leu) = N-terminal L-leucyl-L-lysyl-[protein] + tRNA(Leu) + H(+)</text>
        <dbReference type="Rhea" id="RHEA:12340"/>
        <dbReference type="Rhea" id="RHEA-COMP:9613"/>
        <dbReference type="Rhea" id="RHEA-COMP:9622"/>
        <dbReference type="Rhea" id="RHEA-COMP:12670"/>
        <dbReference type="Rhea" id="RHEA-COMP:12671"/>
        <dbReference type="ChEBI" id="CHEBI:15378"/>
        <dbReference type="ChEBI" id="CHEBI:65249"/>
        <dbReference type="ChEBI" id="CHEBI:78442"/>
        <dbReference type="ChEBI" id="CHEBI:78494"/>
        <dbReference type="ChEBI" id="CHEBI:133043"/>
        <dbReference type="EC" id="2.3.2.6"/>
    </reaction>
</comment>
<dbReference type="EC" id="2.3.2.6" evidence="4"/>
<name>A0ABU1GY57_9GAMM</name>
<dbReference type="SUPFAM" id="SSF55729">
    <property type="entry name" value="Acyl-CoA N-acyltransferases (Nat)"/>
    <property type="match status" value="1"/>
</dbReference>
<comment type="similarity">
    <text evidence="4">Belongs to the L/F-transferase family.</text>
</comment>
<dbReference type="InterPro" id="IPR042221">
    <property type="entry name" value="Leu/Phe-tRNA_Trfase_N"/>
</dbReference>
<keyword evidence="6" id="KW-1185">Reference proteome</keyword>
<organism evidence="5 6">
    <name type="scientific">Larsenimonas suaedae</name>
    <dbReference type="NCBI Taxonomy" id="1851019"/>
    <lineage>
        <taxon>Bacteria</taxon>
        <taxon>Pseudomonadati</taxon>
        <taxon>Pseudomonadota</taxon>
        <taxon>Gammaproteobacteria</taxon>
        <taxon>Oceanospirillales</taxon>
        <taxon>Halomonadaceae</taxon>
        <taxon>Larsenimonas</taxon>
    </lineage>
</organism>
<evidence type="ECO:0000256" key="3">
    <source>
        <dbReference type="ARBA" id="ARBA00023315"/>
    </source>
</evidence>
<dbReference type="PANTHER" id="PTHR30098:SF2">
    <property type="entry name" value="LEUCYL_PHENYLALANYL-TRNA--PROTEIN TRANSFERASE"/>
    <property type="match status" value="1"/>
</dbReference>
<comment type="catalytic activity">
    <reaction evidence="4">
        <text>N-terminal L-arginyl-[protein] + L-leucyl-tRNA(Leu) = N-terminal L-leucyl-L-arginyl-[protein] + tRNA(Leu) + H(+)</text>
        <dbReference type="Rhea" id="RHEA:50416"/>
        <dbReference type="Rhea" id="RHEA-COMP:9613"/>
        <dbReference type="Rhea" id="RHEA-COMP:9622"/>
        <dbReference type="Rhea" id="RHEA-COMP:12672"/>
        <dbReference type="Rhea" id="RHEA-COMP:12673"/>
        <dbReference type="ChEBI" id="CHEBI:15378"/>
        <dbReference type="ChEBI" id="CHEBI:64719"/>
        <dbReference type="ChEBI" id="CHEBI:78442"/>
        <dbReference type="ChEBI" id="CHEBI:78494"/>
        <dbReference type="ChEBI" id="CHEBI:133044"/>
        <dbReference type="EC" id="2.3.2.6"/>
    </reaction>
</comment>
<dbReference type="InterPro" id="IPR042203">
    <property type="entry name" value="Leu/Phe-tRNA_Trfase_C"/>
</dbReference>
<keyword evidence="1 4" id="KW-0963">Cytoplasm</keyword>
<evidence type="ECO:0000256" key="4">
    <source>
        <dbReference type="HAMAP-Rule" id="MF_00688"/>
    </source>
</evidence>
<evidence type="ECO:0000256" key="1">
    <source>
        <dbReference type="ARBA" id="ARBA00022490"/>
    </source>
</evidence>
<dbReference type="PANTHER" id="PTHR30098">
    <property type="entry name" value="LEUCYL/PHENYLALANYL-TRNA--PROTEIN TRANSFERASE"/>
    <property type="match status" value="1"/>
</dbReference>
<proteinExistence type="inferred from homology"/>
<sequence length="235" mass="26079">MLPWLDSDIIEFPPVDQALDDPDGLLAAGGALTPAWLTQAYSQGIFPWFSDGQPILWWSPTPRTVLFPAEFRLRRSLAKRIRNSGFDVRINTAFNRVIDTCAAPRADDEGTWITDEMRLAYKQLHTLGIAASVETWDGDHLVGGLYGIALGACFFGESMFSLKPDASKIALAYLTQEGPKHGLELIDCQMHTAHLASLGARQIARPEFLRYLDSCTPSKRQARWLSTLATASQQQ</sequence>
<keyword evidence="3 4" id="KW-0012">Acyltransferase</keyword>
<comment type="subcellular location">
    <subcellularLocation>
        <location evidence="4">Cytoplasm</location>
    </subcellularLocation>
</comment>
<protein>
    <recommendedName>
        <fullName evidence="4">Leucyl/phenylalanyl-tRNA--protein transferase</fullName>
        <ecNumber evidence="4">2.3.2.6</ecNumber>
    </recommendedName>
    <alternativeName>
        <fullName evidence="4">L/F-transferase</fullName>
    </alternativeName>
    <alternativeName>
        <fullName evidence="4">Leucyltransferase</fullName>
    </alternativeName>
    <alternativeName>
        <fullName evidence="4">Phenyalanyltransferase</fullName>
    </alternativeName>
</protein>
<evidence type="ECO:0000313" key="5">
    <source>
        <dbReference type="EMBL" id="MDR5896919.1"/>
    </source>
</evidence>
<dbReference type="InterPro" id="IPR016181">
    <property type="entry name" value="Acyl_CoA_acyltransferase"/>
</dbReference>
<dbReference type="Pfam" id="PF03588">
    <property type="entry name" value="Leu_Phe_trans"/>
    <property type="match status" value="1"/>
</dbReference>
<comment type="caution">
    <text evidence="5">The sequence shown here is derived from an EMBL/GenBank/DDBJ whole genome shotgun (WGS) entry which is preliminary data.</text>
</comment>
<keyword evidence="2 4" id="KW-0808">Transferase</keyword>
<dbReference type="RefSeq" id="WP_251593724.1">
    <property type="nucleotide sequence ID" value="NZ_JAMLJI010000003.1"/>
</dbReference>
<dbReference type="EMBL" id="JARWAO010000007">
    <property type="protein sequence ID" value="MDR5896919.1"/>
    <property type="molecule type" value="Genomic_DNA"/>
</dbReference>
<dbReference type="Gene3D" id="3.40.630.70">
    <property type="entry name" value="Leucyl/phenylalanyl-tRNA-protein transferase, C-terminal domain"/>
    <property type="match status" value="1"/>
</dbReference>
<dbReference type="NCBIfam" id="TIGR00667">
    <property type="entry name" value="aat"/>
    <property type="match status" value="1"/>
</dbReference>
<dbReference type="Proteomes" id="UP001269375">
    <property type="component" value="Unassembled WGS sequence"/>
</dbReference>
<dbReference type="InterPro" id="IPR004616">
    <property type="entry name" value="Leu/Phe-tRNA_Trfase"/>
</dbReference>